<evidence type="ECO:0000313" key="1">
    <source>
        <dbReference type="EMBL" id="MXQ91481.1"/>
    </source>
</evidence>
<organism evidence="1 2">
    <name type="scientific">Bos mutus</name>
    <name type="common">wild yak</name>
    <dbReference type="NCBI Taxonomy" id="72004"/>
    <lineage>
        <taxon>Eukaryota</taxon>
        <taxon>Metazoa</taxon>
        <taxon>Chordata</taxon>
        <taxon>Craniata</taxon>
        <taxon>Vertebrata</taxon>
        <taxon>Euteleostomi</taxon>
        <taxon>Mammalia</taxon>
        <taxon>Eutheria</taxon>
        <taxon>Laurasiatheria</taxon>
        <taxon>Artiodactyla</taxon>
        <taxon>Ruminantia</taxon>
        <taxon>Pecora</taxon>
        <taxon>Bovidae</taxon>
        <taxon>Bovinae</taxon>
        <taxon>Bos</taxon>
    </lineage>
</organism>
<evidence type="ECO:0000313" key="2">
    <source>
        <dbReference type="Proteomes" id="UP000322234"/>
    </source>
</evidence>
<proteinExistence type="predicted"/>
<comment type="caution">
    <text evidence="1">The sequence shown here is derived from an EMBL/GenBank/DDBJ whole genome shotgun (WGS) entry which is preliminary data.</text>
</comment>
<sequence length="99" mass="10779">MPTASGRRHCSSLAPVIRSQPGLLITLPTFSKDPQNTSAAQLLGPISTPLHSFVGTKPLFGKDGQKVPEDYYAYANLQLLTSRSHPKFSSLDLAMLLFH</sequence>
<accession>A0A6B0RR14</accession>
<gene>
    <name evidence="1" type="ORF">E5288_WYG004671</name>
</gene>
<protein>
    <submittedName>
        <fullName evidence="1">Uncharacterized protein</fullName>
    </submittedName>
</protein>
<keyword evidence="2" id="KW-1185">Reference proteome</keyword>
<dbReference type="Proteomes" id="UP000322234">
    <property type="component" value="Unassembled WGS sequence"/>
</dbReference>
<dbReference type="EMBL" id="VBQZ03000071">
    <property type="protein sequence ID" value="MXQ91481.1"/>
    <property type="molecule type" value="Genomic_DNA"/>
</dbReference>
<dbReference type="AlphaFoldDB" id="A0A6B0RR14"/>
<reference evidence="1" key="1">
    <citation type="submission" date="2019-10" db="EMBL/GenBank/DDBJ databases">
        <title>The sequence and de novo assembly of the wild yak genome.</title>
        <authorList>
            <person name="Liu Y."/>
        </authorList>
    </citation>
    <scope>NUCLEOTIDE SEQUENCE [LARGE SCALE GENOMIC DNA]</scope>
    <source>
        <strain evidence="1">WY2019</strain>
    </source>
</reference>
<name>A0A6B0RR14_9CETA</name>